<dbReference type="Gene3D" id="2.20.28.30">
    <property type="entry name" value="RNA polymerase ii, chain L"/>
    <property type="match status" value="1"/>
</dbReference>
<name>A0AAE2YSF5_9PROT</name>
<proteinExistence type="predicted"/>
<comment type="caution">
    <text evidence="2">The sequence shown here is derived from an EMBL/GenBank/DDBJ whole genome shotgun (WGS) entry which is preliminary data.</text>
</comment>
<protein>
    <submittedName>
        <fullName evidence="2">Zinc ribbon domain-containing protein</fullName>
    </submittedName>
</protein>
<dbReference type="RefSeq" id="WP_215872701.1">
    <property type="nucleotide sequence ID" value="NZ_JAAXYO010000199.1"/>
</dbReference>
<accession>A0AAE2YSF5</accession>
<organism evidence="2 3">
    <name type="scientific">Igneacidithiobacillus copahuensis</name>
    <dbReference type="NCBI Taxonomy" id="2724909"/>
    <lineage>
        <taxon>Bacteria</taxon>
        <taxon>Pseudomonadati</taxon>
        <taxon>Pseudomonadota</taxon>
        <taxon>Acidithiobacillia</taxon>
        <taxon>Acidithiobacillales</taxon>
        <taxon>Acidithiobacillaceae</taxon>
        <taxon>Igneacidithiobacillus</taxon>
    </lineage>
</organism>
<dbReference type="PANTHER" id="PTHR34404:SF2">
    <property type="entry name" value="CONSERVED SERINE RICH PROTEIN"/>
    <property type="match status" value="1"/>
</dbReference>
<reference evidence="2" key="1">
    <citation type="journal article" date="2021" name="ISME J.">
        <title>Genomic evolution of the class Acidithiobacillia: deep-branching Proteobacteria living in extreme acidic conditions.</title>
        <authorList>
            <person name="Moya-Beltran A."/>
            <person name="Beard S."/>
            <person name="Rojas-Villalobos C."/>
            <person name="Issotta F."/>
            <person name="Gallardo Y."/>
            <person name="Ulloa R."/>
            <person name="Giaveno A."/>
            <person name="Degli Esposti M."/>
            <person name="Johnson D.B."/>
            <person name="Quatrini R."/>
        </authorList>
    </citation>
    <scope>NUCLEOTIDE SEQUENCE</scope>
    <source>
        <strain evidence="2">VAN18-1</strain>
    </source>
</reference>
<dbReference type="NCBIfam" id="TIGR02605">
    <property type="entry name" value="CxxC_CxxC_SSSS"/>
    <property type="match status" value="1"/>
</dbReference>
<sequence length="86" mass="8993">MPTYEYVCKECGHQLSAEQKMSDPRLVDCPACGKPGLERQLSAGGFALKGSGWYETDFKGSSKTTKSEEGSTSAAPPCAGGACACH</sequence>
<dbReference type="PANTHER" id="PTHR34404">
    <property type="entry name" value="REGULATORY PROTEIN, FMDB FAMILY"/>
    <property type="match status" value="1"/>
</dbReference>
<gene>
    <name evidence="2" type="ORF">HFQ13_14300</name>
</gene>
<dbReference type="EMBL" id="JAAXYO010000199">
    <property type="protein sequence ID" value="MBU2789357.1"/>
    <property type="molecule type" value="Genomic_DNA"/>
</dbReference>
<dbReference type="Proteomes" id="UP001197378">
    <property type="component" value="Unassembled WGS sequence"/>
</dbReference>
<dbReference type="Pfam" id="PF09723">
    <property type="entry name" value="Zn_ribbon_8"/>
    <property type="match status" value="1"/>
</dbReference>
<dbReference type="SMART" id="SM00834">
    <property type="entry name" value="CxxC_CXXC_SSSS"/>
    <property type="match status" value="1"/>
</dbReference>
<dbReference type="InterPro" id="IPR013429">
    <property type="entry name" value="Regulatory_FmdB_Zinc_ribbon"/>
</dbReference>
<evidence type="ECO:0000313" key="3">
    <source>
        <dbReference type="Proteomes" id="UP001197378"/>
    </source>
</evidence>
<dbReference type="AlphaFoldDB" id="A0AAE2YSF5"/>
<evidence type="ECO:0000313" key="2">
    <source>
        <dbReference type="EMBL" id="MBU2789357.1"/>
    </source>
</evidence>
<evidence type="ECO:0000259" key="1">
    <source>
        <dbReference type="SMART" id="SM00834"/>
    </source>
</evidence>
<keyword evidence="3" id="KW-1185">Reference proteome</keyword>
<feature type="domain" description="Putative regulatory protein FmdB zinc ribbon" evidence="1">
    <location>
        <begin position="1"/>
        <end position="42"/>
    </location>
</feature>